<keyword evidence="6" id="KW-1185">Reference proteome</keyword>
<feature type="compositionally biased region" description="Polar residues" evidence="1">
    <location>
        <begin position="33"/>
        <end position="44"/>
    </location>
</feature>
<keyword evidence="2" id="KW-1133">Transmembrane helix</keyword>
<dbReference type="Pfam" id="PF24034">
    <property type="entry name" value="DUF7343"/>
    <property type="match status" value="1"/>
</dbReference>
<dbReference type="SUPFAM" id="SSF46785">
    <property type="entry name" value="Winged helix' DNA-binding domain"/>
    <property type="match status" value="1"/>
</dbReference>
<evidence type="ECO:0008006" key="7">
    <source>
        <dbReference type="Google" id="ProtNLM"/>
    </source>
</evidence>
<dbReference type="GeneID" id="56141656"/>
<dbReference type="KEGG" id="nay:HYG81_00585"/>
<sequence length="417" mass="44734">MNRPGSVGFVVLLILALVAGVSGPITMADTGSAAPSATEPTSMETRPAEMAAPSDGSLLVAQEAQNFDNTTFEITVHENASATWTFRYKRSFANEDNATAARENFERFAEELEANETDLYDRFTNQSRTLTEIGTQKTGREMEATNFRRSAQVEERFTATGASNQSTATGIVEMSFTWKGFAAVEPDRIVVGDVFENIPLASNQAIVIEAGGDLTFRSIEPDDGQYAGTSIEEADSVQWNGQREFIDGRPRAVFDRPGALGGGEAGLLATMSGIGLGWYLVGALLLIGIAIAAVVWYRRHGPGADGTADAASDSVDESATPSAAADANAGSPAESELLTDEELMTDEDRVVTLIRENGGRMKQVKIVEETGWSKSKVSMLLSDMEDDGTISKLRVGRENIISLEGFEPEATKSPFEE</sequence>
<reference evidence="5 6" key="1">
    <citation type="submission" date="2020-07" db="EMBL/GenBank/DDBJ databases">
        <title>Natrinema (YPL30) sp. nov. and Haloterrigena xxxxxx (YPL8) sp. nov., isolated from a salt mine.</title>
        <authorList>
            <person name="Cui H."/>
        </authorList>
    </citation>
    <scope>NUCLEOTIDE SEQUENCE [LARGE SCALE GENOMIC DNA]</scope>
    <source>
        <strain evidence="5 6">YPL13</strain>
    </source>
</reference>
<feature type="region of interest" description="Disordered" evidence="1">
    <location>
        <begin position="29"/>
        <end position="51"/>
    </location>
</feature>
<evidence type="ECO:0000313" key="6">
    <source>
        <dbReference type="Proteomes" id="UP000510869"/>
    </source>
</evidence>
<evidence type="ECO:0000256" key="2">
    <source>
        <dbReference type="SAM" id="Phobius"/>
    </source>
</evidence>
<organism evidence="5 6">
    <name type="scientific">Natrinema zhouii</name>
    <dbReference type="NCBI Taxonomy" id="1710539"/>
    <lineage>
        <taxon>Archaea</taxon>
        <taxon>Methanobacteriati</taxon>
        <taxon>Methanobacteriota</taxon>
        <taxon>Stenosarchaea group</taxon>
        <taxon>Halobacteria</taxon>
        <taxon>Halobacteriales</taxon>
        <taxon>Natrialbaceae</taxon>
        <taxon>Natrinema</taxon>
    </lineage>
</organism>
<dbReference type="AlphaFoldDB" id="A0A7D6CPU4"/>
<feature type="domain" description="DUF7345" evidence="4">
    <location>
        <begin position="73"/>
        <end position="210"/>
    </location>
</feature>
<dbReference type="InterPro" id="IPR055767">
    <property type="entry name" value="DUF7343"/>
</dbReference>
<dbReference type="EMBL" id="CP059154">
    <property type="protein sequence ID" value="QLK26156.1"/>
    <property type="molecule type" value="Genomic_DNA"/>
</dbReference>
<dbReference type="Pfam" id="PF24036">
    <property type="entry name" value="DUF7345"/>
    <property type="match status" value="1"/>
</dbReference>
<dbReference type="InterPro" id="IPR036390">
    <property type="entry name" value="WH_DNA-bd_sf"/>
</dbReference>
<proteinExistence type="predicted"/>
<feature type="domain" description="DUF7343" evidence="3">
    <location>
        <begin position="343"/>
        <end position="403"/>
    </location>
</feature>
<feature type="region of interest" description="Disordered" evidence="1">
    <location>
        <begin position="306"/>
        <end position="342"/>
    </location>
</feature>
<keyword evidence="2" id="KW-0812">Transmembrane</keyword>
<feature type="compositionally biased region" description="Low complexity" evidence="1">
    <location>
        <begin position="306"/>
        <end position="336"/>
    </location>
</feature>
<dbReference type="Proteomes" id="UP000510869">
    <property type="component" value="Chromosome"/>
</dbReference>
<protein>
    <recommendedName>
        <fullName evidence="7">Helix-turn-helix domain-containing protein</fullName>
    </recommendedName>
</protein>
<dbReference type="InterPro" id="IPR055769">
    <property type="entry name" value="DUF7345"/>
</dbReference>
<feature type="transmembrane region" description="Helical" evidence="2">
    <location>
        <begin position="276"/>
        <end position="297"/>
    </location>
</feature>
<name>A0A7D6CPU4_9EURY</name>
<dbReference type="OrthoDB" id="27885at2157"/>
<dbReference type="RefSeq" id="WP_180841335.1">
    <property type="nucleotide sequence ID" value="NZ_CP059154.1"/>
</dbReference>
<keyword evidence="2" id="KW-0472">Membrane</keyword>
<evidence type="ECO:0000256" key="1">
    <source>
        <dbReference type="SAM" id="MobiDB-lite"/>
    </source>
</evidence>
<evidence type="ECO:0000259" key="3">
    <source>
        <dbReference type="Pfam" id="PF24034"/>
    </source>
</evidence>
<evidence type="ECO:0000259" key="4">
    <source>
        <dbReference type="Pfam" id="PF24036"/>
    </source>
</evidence>
<accession>A0A7D6CPU4</accession>
<evidence type="ECO:0000313" key="5">
    <source>
        <dbReference type="EMBL" id="QLK26156.1"/>
    </source>
</evidence>
<gene>
    <name evidence="5" type="ORF">HYG81_00585</name>
</gene>